<dbReference type="Proteomes" id="UP000184442">
    <property type="component" value="Unassembled WGS sequence"/>
</dbReference>
<gene>
    <name evidence="1" type="ORF">SAMN02745176_02858</name>
</gene>
<accession>A0A1M6HN33</accession>
<evidence type="ECO:0000313" key="1">
    <source>
        <dbReference type="EMBL" id="SHJ23578.1"/>
    </source>
</evidence>
<dbReference type="RefSeq" id="WP_139250000.1">
    <property type="nucleotide sequence ID" value="NZ_FQZS01000022.1"/>
</dbReference>
<name>A0A1M6HN33_9FIRM</name>
<evidence type="ECO:0000313" key="2">
    <source>
        <dbReference type="Proteomes" id="UP000184442"/>
    </source>
</evidence>
<dbReference type="Pfam" id="PF22010">
    <property type="entry name" value="OrtA"/>
    <property type="match status" value="1"/>
</dbReference>
<protein>
    <recommendedName>
        <fullName evidence="3">2-amino-4-ketopentanoate thiolase alpha subunit</fullName>
    </recommendedName>
</protein>
<reference evidence="1 2" key="1">
    <citation type="submission" date="2016-11" db="EMBL/GenBank/DDBJ databases">
        <authorList>
            <person name="Jaros S."/>
            <person name="Januszkiewicz K."/>
            <person name="Wedrychowicz H."/>
        </authorList>
    </citation>
    <scope>NUCLEOTIDE SEQUENCE [LARGE SCALE GENOMIC DNA]</scope>
    <source>
        <strain evidence="1 2">DSM 19022</strain>
    </source>
</reference>
<dbReference type="EMBL" id="FQZS01000022">
    <property type="protein sequence ID" value="SHJ23578.1"/>
    <property type="molecule type" value="Genomic_DNA"/>
</dbReference>
<evidence type="ECO:0008006" key="3">
    <source>
        <dbReference type="Google" id="ProtNLM"/>
    </source>
</evidence>
<dbReference type="AlphaFoldDB" id="A0A1M6HN33"/>
<proteinExistence type="predicted"/>
<organism evidence="1 2">
    <name type="scientific">Lutispora thermophila DSM 19022</name>
    <dbReference type="NCBI Taxonomy" id="1122184"/>
    <lineage>
        <taxon>Bacteria</taxon>
        <taxon>Bacillati</taxon>
        <taxon>Bacillota</taxon>
        <taxon>Clostridia</taxon>
        <taxon>Lutisporales</taxon>
        <taxon>Lutisporaceae</taxon>
        <taxon>Lutispora</taxon>
    </lineage>
</organism>
<dbReference type="NCBIfam" id="NF040739">
    <property type="entry name" value="ornith_OrtA"/>
    <property type="match status" value="1"/>
</dbReference>
<dbReference type="STRING" id="1122184.SAMN02745176_02858"/>
<sequence length="103" mass="11784">MDIIKKGDWIQIHQVILKPEERAAHLPEDTKKVPLELWVKGFALEDGKIGDEIEIKTVTGRKVKGKAIKLNPRYVHDFGDYVPELTKIDMQLKEILFGGDCDE</sequence>
<dbReference type="OrthoDB" id="3712030at2"/>
<dbReference type="InterPro" id="IPR047755">
    <property type="entry name" value="OrtA"/>
</dbReference>
<keyword evidence="2" id="KW-1185">Reference proteome</keyword>